<comment type="caution">
    <text evidence="1">The sequence shown here is derived from an EMBL/GenBank/DDBJ whole genome shotgun (WGS) entry which is preliminary data.</text>
</comment>
<evidence type="ECO:0000313" key="2">
    <source>
        <dbReference type="Proteomes" id="UP000176897"/>
    </source>
</evidence>
<gene>
    <name evidence="1" type="ORF">A3B21_03845</name>
</gene>
<reference evidence="1 2" key="1">
    <citation type="journal article" date="2016" name="Nat. Commun.">
        <title>Thousands of microbial genomes shed light on interconnected biogeochemical processes in an aquifer system.</title>
        <authorList>
            <person name="Anantharaman K."/>
            <person name="Brown C.T."/>
            <person name="Hug L.A."/>
            <person name="Sharon I."/>
            <person name="Castelle C.J."/>
            <person name="Probst A.J."/>
            <person name="Thomas B.C."/>
            <person name="Singh A."/>
            <person name="Wilkins M.J."/>
            <person name="Karaoz U."/>
            <person name="Brodie E.L."/>
            <person name="Williams K.H."/>
            <person name="Hubbard S.S."/>
            <person name="Banfield J.F."/>
        </authorList>
    </citation>
    <scope>NUCLEOTIDE SEQUENCE [LARGE SCALE GENOMIC DNA]</scope>
</reference>
<sequence>MKKQLNVPKFRNEAQERAFWAKANLAEFFEASDFEHASFSNLKPSSHAISLRIPDYLLLRIKEHANELNVPYQSLIKKYIAQGVLKES</sequence>
<accession>A0A1F7URF5</accession>
<dbReference type="STRING" id="1802401.A3B21_03845"/>
<dbReference type="AlphaFoldDB" id="A0A1F7URF5"/>
<proteinExistence type="predicted"/>
<name>A0A1F7URF5_9BACT</name>
<dbReference type="EMBL" id="MGEJ01000013">
    <property type="protein sequence ID" value="OGL80872.1"/>
    <property type="molecule type" value="Genomic_DNA"/>
</dbReference>
<protein>
    <submittedName>
        <fullName evidence="1">Uncharacterized protein</fullName>
    </submittedName>
</protein>
<dbReference type="InterPro" id="IPR022148">
    <property type="entry name" value="CopG_antitoxin"/>
</dbReference>
<dbReference type="Proteomes" id="UP000176897">
    <property type="component" value="Unassembled WGS sequence"/>
</dbReference>
<dbReference type="Pfam" id="PF12441">
    <property type="entry name" value="CopG_antitoxin"/>
    <property type="match status" value="1"/>
</dbReference>
<evidence type="ECO:0000313" key="1">
    <source>
        <dbReference type="EMBL" id="OGL80872.1"/>
    </source>
</evidence>
<organism evidence="1 2">
    <name type="scientific">Candidatus Uhrbacteria bacterium RIFCSPLOWO2_01_FULL_47_24</name>
    <dbReference type="NCBI Taxonomy" id="1802401"/>
    <lineage>
        <taxon>Bacteria</taxon>
        <taxon>Candidatus Uhriibacteriota</taxon>
    </lineage>
</organism>